<gene>
    <name evidence="3" type="ORF">CSUI_003606</name>
</gene>
<comment type="caution">
    <text evidence="3">The sequence shown here is derived from an EMBL/GenBank/DDBJ whole genome shotgun (WGS) entry which is preliminary data.</text>
</comment>
<evidence type="ECO:0000256" key="2">
    <source>
        <dbReference type="SAM" id="MobiDB-lite"/>
    </source>
</evidence>
<dbReference type="PANTHER" id="PTHR16275">
    <property type="entry name" value="COILED-COIL DOMAIN-CONTAINING PROTEIN 40"/>
    <property type="match status" value="1"/>
</dbReference>
<dbReference type="PANTHER" id="PTHR16275:SF8">
    <property type="entry name" value="COILED-COIL DOMAIN-CONTAINING PROTEIN 40"/>
    <property type="match status" value="1"/>
</dbReference>
<dbReference type="AlphaFoldDB" id="A0A2C6KEW0"/>
<evidence type="ECO:0000313" key="4">
    <source>
        <dbReference type="Proteomes" id="UP000221165"/>
    </source>
</evidence>
<feature type="coiled-coil region" evidence="1">
    <location>
        <begin position="301"/>
        <end position="356"/>
    </location>
</feature>
<reference evidence="3 4" key="1">
    <citation type="journal article" date="2017" name="Int. J. Parasitol.">
        <title>The genome of the protozoan parasite Cystoisospora suis and a reverse vaccinology approach to identify vaccine candidates.</title>
        <authorList>
            <person name="Palmieri N."/>
            <person name="Shrestha A."/>
            <person name="Ruttkowski B."/>
            <person name="Beck T."/>
            <person name="Vogl C."/>
            <person name="Tomley F."/>
            <person name="Blake D.P."/>
            <person name="Joachim A."/>
        </authorList>
    </citation>
    <scope>NUCLEOTIDE SEQUENCE [LARGE SCALE GENOMIC DNA]</scope>
    <source>
        <strain evidence="3 4">Wien I</strain>
    </source>
</reference>
<dbReference type="EMBL" id="MIGC01001632">
    <property type="protein sequence ID" value="PHJ22551.1"/>
    <property type="molecule type" value="Genomic_DNA"/>
</dbReference>
<accession>A0A2C6KEW0</accession>
<protein>
    <submittedName>
        <fullName evidence="3">M protein</fullName>
    </submittedName>
</protein>
<name>A0A2C6KEW0_9APIC</name>
<feature type="coiled-coil region" evidence="1">
    <location>
        <begin position="488"/>
        <end position="583"/>
    </location>
</feature>
<dbReference type="GeneID" id="94427013"/>
<dbReference type="GO" id="GO:0035082">
    <property type="term" value="P:axoneme assembly"/>
    <property type="evidence" value="ECO:0007669"/>
    <property type="project" value="InterPro"/>
</dbReference>
<organism evidence="3 4">
    <name type="scientific">Cystoisospora suis</name>
    <dbReference type="NCBI Taxonomy" id="483139"/>
    <lineage>
        <taxon>Eukaryota</taxon>
        <taxon>Sar</taxon>
        <taxon>Alveolata</taxon>
        <taxon>Apicomplexa</taxon>
        <taxon>Conoidasida</taxon>
        <taxon>Coccidia</taxon>
        <taxon>Eucoccidiorida</taxon>
        <taxon>Eimeriorina</taxon>
        <taxon>Sarcocystidae</taxon>
        <taxon>Cystoisospora</taxon>
    </lineage>
</organism>
<evidence type="ECO:0000256" key="1">
    <source>
        <dbReference type="SAM" id="Coils"/>
    </source>
</evidence>
<dbReference type="GO" id="GO:0005737">
    <property type="term" value="C:cytoplasm"/>
    <property type="evidence" value="ECO:0007669"/>
    <property type="project" value="TreeGrafter"/>
</dbReference>
<feature type="coiled-coil region" evidence="1">
    <location>
        <begin position="432"/>
        <end position="459"/>
    </location>
</feature>
<keyword evidence="1" id="KW-0175">Coiled coil</keyword>
<evidence type="ECO:0000313" key="3">
    <source>
        <dbReference type="EMBL" id="PHJ22551.1"/>
    </source>
</evidence>
<feature type="region of interest" description="Disordered" evidence="2">
    <location>
        <begin position="1"/>
        <end position="21"/>
    </location>
</feature>
<dbReference type="OrthoDB" id="330828at2759"/>
<keyword evidence="4" id="KW-1185">Reference proteome</keyword>
<feature type="coiled-coil region" evidence="1">
    <location>
        <begin position="56"/>
        <end position="244"/>
    </location>
</feature>
<sequence length="750" mass="86686">MKARRKEAEAHLEKSSQEFRLKQQQMNGFLKRRETYKENTTLQRRETEKMHQDFLIDSLNERIRDLTEQKGLYESQTAAQLTETDAARAALQEAHREVEAIAADKQRVLQQWKSSVIGMKRREEALQAIKQMVRKQEERELEIEAEMRGVQATMREAQEHNENLTAQYNIDTRQAETIQTQIATVEANVEMAEKQNSAVQKSVQYALQEGSRAELTVSQLRNQVKLVETNIKKTSQENTSLTEQIVALLSTQATLNRAAASTSKRAQKLHGYCKRKEDEFGQIQNDTARTRVEALEAKARNSVLKEDLKQIQGALEEKERLIDQYEAEIKKGHIAIDKKQQTVEKLNKEYDDKRSKFDDESTGPLEAKIKSMRKQITAKSKEGADMQSRWMKKQTELIIIQNKTSAVEEEISARQDEQLILQQKKIRLFAEIALNQKELREMQGAIKDMRTEMSRVNQLIVKQLSKREAIERETRSLAEEFDSRMLEHEKLEREIDGSVQNIKEEKAKLEEELIEAERQIMLWERKIFLEKEMHEALDPAVGQSELTAMNKEIHRMQLRLEQLKKYQEQLLSEMQRVSHLRESKGKSYQKSRNSAGLFDMKRSLNLACILHYQNLVKRLNAVTKEDGETPLKASVIAGIKRVRNDASCLARLPCFRHNLETFRGLGGGYWWRLHATLASYHLRRGLKSSREASWWTGTRTHHGTTTGAHDTPAGMIAGGRQCCSDKGMKKKRCLVGRRRPRPCINERGAP</sequence>
<dbReference type="Proteomes" id="UP000221165">
    <property type="component" value="Unassembled WGS sequence"/>
</dbReference>
<dbReference type="RefSeq" id="XP_067924228.1">
    <property type="nucleotide sequence ID" value="XM_068063802.1"/>
</dbReference>
<proteinExistence type="predicted"/>
<dbReference type="InterPro" id="IPR037386">
    <property type="entry name" value="CCDC40"/>
</dbReference>
<dbReference type="VEuPathDB" id="ToxoDB:CSUI_003606"/>